<dbReference type="InterPro" id="IPR005722">
    <property type="entry name" value="ATP_synth_F1_bsu"/>
</dbReference>
<evidence type="ECO:0000256" key="9">
    <source>
        <dbReference type="ARBA" id="ARBA00023136"/>
    </source>
</evidence>
<keyword evidence="5 12" id="KW-0375">Hydrogen ion transport</keyword>
<dbReference type="FunFam" id="1.10.1140.10:FF:000001">
    <property type="entry name" value="ATP synthase subunit beta"/>
    <property type="match status" value="1"/>
</dbReference>
<evidence type="ECO:0000256" key="4">
    <source>
        <dbReference type="ARBA" id="ARBA00022741"/>
    </source>
</evidence>
<dbReference type="PROSITE" id="PS00152">
    <property type="entry name" value="ATPASE_ALPHA_BETA"/>
    <property type="match status" value="1"/>
</dbReference>
<keyword evidence="7 12" id="KW-1278">Translocase</keyword>
<evidence type="ECO:0000256" key="3">
    <source>
        <dbReference type="ARBA" id="ARBA00022448"/>
    </source>
</evidence>
<dbReference type="CDD" id="cd18115">
    <property type="entry name" value="ATP-synt_F1_beta_N"/>
    <property type="match status" value="1"/>
</dbReference>
<keyword evidence="15" id="KW-1185">Reference proteome</keyword>
<comment type="function">
    <text evidence="12">Produces ATP from ADP in the presence of a proton gradient across the membrane. The catalytic sites are hosted primarily by the beta subunits.</text>
</comment>
<evidence type="ECO:0000256" key="6">
    <source>
        <dbReference type="ARBA" id="ARBA00022840"/>
    </source>
</evidence>
<dbReference type="PANTHER" id="PTHR15184">
    <property type="entry name" value="ATP SYNTHASE"/>
    <property type="match status" value="1"/>
</dbReference>
<dbReference type="GO" id="GO:0045259">
    <property type="term" value="C:proton-transporting ATP synthase complex"/>
    <property type="evidence" value="ECO:0007669"/>
    <property type="project" value="UniProtKB-KW"/>
</dbReference>
<evidence type="ECO:0000256" key="11">
    <source>
        <dbReference type="ARBA" id="ARBA00023310"/>
    </source>
</evidence>
<dbReference type="InterPro" id="IPR000194">
    <property type="entry name" value="ATPase_F1/V1/A1_a/bsu_nucl-bd"/>
</dbReference>
<comment type="similarity">
    <text evidence="2 12">Belongs to the ATPase alpha/beta chains family.</text>
</comment>
<evidence type="ECO:0000256" key="1">
    <source>
        <dbReference type="ARBA" id="ARBA00004170"/>
    </source>
</evidence>
<keyword evidence="10 12" id="KW-0139">CF(1)</keyword>
<dbReference type="InterPro" id="IPR020003">
    <property type="entry name" value="ATPase_a/bsu_AS"/>
</dbReference>
<dbReference type="SMART" id="SM00382">
    <property type="entry name" value="AAA"/>
    <property type="match status" value="1"/>
</dbReference>
<organism evidence="14 15">
    <name type="scientific">Maribellus comscasis</name>
    <dbReference type="NCBI Taxonomy" id="2681766"/>
    <lineage>
        <taxon>Bacteria</taxon>
        <taxon>Pseudomonadati</taxon>
        <taxon>Bacteroidota</taxon>
        <taxon>Bacteroidia</taxon>
        <taxon>Marinilabiliales</taxon>
        <taxon>Prolixibacteraceae</taxon>
        <taxon>Maribellus</taxon>
    </lineage>
</organism>
<dbReference type="RefSeq" id="WP_158866898.1">
    <property type="nucleotide sequence ID" value="NZ_CP046401.1"/>
</dbReference>
<evidence type="ECO:0000256" key="8">
    <source>
        <dbReference type="ARBA" id="ARBA00023065"/>
    </source>
</evidence>
<dbReference type="Proteomes" id="UP000428260">
    <property type="component" value="Chromosome"/>
</dbReference>
<dbReference type="Pfam" id="PF02874">
    <property type="entry name" value="ATP-synt_ab_N"/>
    <property type="match status" value="1"/>
</dbReference>
<dbReference type="Gene3D" id="3.40.50.300">
    <property type="entry name" value="P-loop containing nucleotide triphosphate hydrolases"/>
    <property type="match status" value="1"/>
</dbReference>
<sequence>MAKNIGKIIQVIGPVVDVSFEQVGSELPSIYDALEVVREGKDSLIIECQQHIGENQIRCIAMDATDGLRRGMDVVSTGSPITMPKGEVSLGRLLNVVGDAIDGLEQLPKEGLNIHNEPPKYEELTTETEVLYTGIKVIDLIEPYAKGGKIGLFGGAGVGKTVLIQELINNIALAHSGLSVFAGVGERTREGNDLLREMIEANIVDYGEEFKESMEKGSWDLSKVDNEKIKKSKLAMVFGQMNEPPGARARVALSGLTIAESLRDGDGSKGGGRDILFFVDNIFRFTQAGSEVSALLGRMPSAVGYQPTLATEMGVMQERITSTKNGSITSVQAVYVPADDLTDPAPATTFAHLDATTVLSRKISELGIYPAVDPLDSSSRILTPEIVGQEHYKCAQDVIMLLQRYTELQDIIAILGMDELSEEDKLVVHRARRVQRFLSQPFFVASAFTGLDGKLVSIEDTIKGFNMIMNGEVDKYPEAAFNLVGTIEEAIEKGERMLADN</sequence>
<dbReference type="NCBIfam" id="TIGR01039">
    <property type="entry name" value="atpD"/>
    <property type="match status" value="1"/>
</dbReference>
<keyword evidence="3 12" id="KW-0813">Transport</keyword>
<evidence type="ECO:0000259" key="13">
    <source>
        <dbReference type="SMART" id="SM00382"/>
    </source>
</evidence>
<name>A0A6I6JWL3_9BACT</name>
<dbReference type="InterPro" id="IPR027417">
    <property type="entry name" value="P-loop_NTPase"/>
</dbReference>
<dbReference type="PANTHER" id="PTHR15184:SF71">
    <property type="entry name" value="ATP SYNTHASE SUBUNIT BETA, MITOCHONDRIAL"/>
    <property type="match status" value="1"/>
</dbReference>
<proteinExistence type="inferred from homology"/>
<dbReference type="Gene3D" id="2.40.10.170">
    <property type="match status" value="1"/>
</dbReference>
<feature type="binding site" evidence="12">
    <location>
        <begin position="154"/>
        <end position="161"/>
    </location>
    <ligand>
        <name>ATP</name>
        <dbReference type="ChEBI" id="CHEBI:30616"/>
    </ligand>
</feature>
<dbReference type="CDD" id="cd01133">
    <property type="entry name" value="F1-ATPase_beta_CD"/>
    <property type="match status" value="1"/>
</dbReference>
<protein>
    <recommendedName>
        <fullName evidence="12">ATP synthase subunit beta</fullName>
        <ecNumber evidence="12">7.1.2.2</ecNumber>
    </recommendedName>
    <alternativeName>
        <fullName evidence="12">ATP synthase F1 sector subunit beta</fullName>
    </alternativeName>
    <alternativeName>
        <fullName evidence="12">F-ATPase subunit beta</fullName>
    </alternativeName>
</protein>
<dbReference type="HAMAP" id="MF_01347">
    <property type="entry name" value="ATP_synth_beta_bact"/>
    <property type="match status" value="1"/>
</dbReference>
<dbReference type="SUPFAM" id="SSF50615">
    <property type="entry name" value="N-terminal domain of alpha and beta subunits of F1 ATP synthase"/>
    <property type="match status" value="1"/>
</dbReference>
<dbReference type="InterPro" id="IPR024034">
    <property type="entry name" value="ATPase_F1/V1_b/a_C"/>
</dbReference>
<dbReference type="GO" id="GO:0046933">
    <property type="term" value="F:proton-transporting ATP synthase activity, rotational mechanism"/>
    <property type="evidence" value="ECO:0007669"/>
    <property type="project" value="UniProtKB-UniRule"/>
</dbReference>
<evidence type="ECO:0000256" key="2">
    <source>
        <dbReference type="ARBA" id="ARBA00008936"/>
    </source>
</evidence>
<comment type="catalytic activity">
    <reaction evidence="12">
        <text>ATP + H2O + 4 H(+)(in) = ADP + phosphate + 5 H(+)(out)</text>
        <dbReference type="Rhea" id="RHEA:57720"/>
        <dbReference type="ChEBI" id="CHEBI:15377"/>
        <dbReference type="ChEBI" id="CHEBI:15378"/>
        <dbReference type="ChEBI" id="CHEBI:30616"/>
        <dbReference type="ChEBI" id="CHEBI:43474"/>
        <dbReference type="ChEBI" id="CHEBI:456216"/>
        <dbReference type="EC" id="7.1.2.2"/>
    </reaction>
</comment>
<dbReference type="InterPro" id="IPR050053">
    <property type="entry name" value="ATPase_alpha/beta_chains"/>
</dbReference>
<evidence type="ECO:0000313" key="15">
    <source>
        <dbReference type="Proteomes" id="UP000428260"/>
    </source>
</evidence>
<evidence type="ECO:0000313" key="14">
    <source>
        <dbReference type="EMBL" id="QGY44532.1"/>
    </source>
</evidence>
<accession>A0A6I6JWL3</accession>
<dbReference type="GO" id="GO:0005886">
    <property type="term" value="C:plasma membrane"/>
    <property type="evidence" value="ECO:0007669"/>
    <property type="project" value="UniProtKB-SubCell"/>
</dbReference>
<keyword evidence="11 12" id="KW-0066">ATP synthesis</keyword>
<gene>
    <name evidence="12 14" type="primary">atpD</name>
    <name evidence="14" type="ORF">GM418_12935</name>
</gene>
<reference evidence="14 15" key="1">
    <citation type="submission" date="2019-11" db="EMBL/GenBank/DDBJ databases">
        <authorList>
            <person name="Zheng R.K."/>
            <person name="Sun C.M."/>
        </authorList>
    </citation>
    <scope>NUCLEOTIDE SEQUENCE [LARGE SCALE GENOMIC DNA]</scope>
    <source>
        <strain evidence="14 15">WC007</strain>
    </source>
</reference>
<dbReference type="SUPFAM" id="SSF47917">
    <property type="entry name" value="C-terminal domain of alpha and beta subunits of F1 ATP synthase"/>
    <property type="match status" value="1"/>
</dbReference>
<keyword evidence="6 12" id="KW-0067">ATP-binding</keyword>
<evidence type="ECO:0000256" key="5">
    <source>
        <dbReference type="ARBA" id="ARBA00022781"/>
    </source>
</evidence>
<evidence type="ECO:0000256" key="12">
    <source>
        <dbReference type="HAMAP-Rule" id="MF_01347"/>
    </source>
</evidence>
<comment type="subcellular location">
    <subcellularLocation>
        <location evidence="12">Cell membrane</location>
        <topology evidence="12">Peripheral membrane protein</topology>
    </subcellularLocation>
    <subcellularLocation>
        <location evidence="1">Membrane</location>
        <topology evidence="1">Peripheral membrane protein</topology>
    </subcellularLocation>
</comment>
<dbReference type="InterPro" id="IPR055190">
    <property type="entry name" value="ATP-synt_VA_C"/>
</dbReference>
<keyword evidence="9 12" id="KW-0472">Membrane</keyword>
<dbReference type="EC" id="7.1.2.2" evidence="12"/>
<dbReference type="InterPro" id="IPR004100">
    <property type="entry name" value="ATPase_F1/V1/A1_a/bsu_N"/>
</dbReference>
<dbReference type="GO" id="GO:0005524">
    <property type="term" value="F:ATP binding"/>
    <property type="evidence" value="ECO:0007669"/>
    <property type="project" value="UniProtKB-UniRule"/>
</dbReference>
<keyword evidence="12" id="KW-1003">Cell membrane</keyword>
<dbReference type="AlphaFoldDB" id="A0A6I6JWL3"/>
<dbReference type="KEGG" id="mcos:GM418_12935"/>
<keyword evidence="8 12" id="KW-0406">Ion transport</keyword>
<feature type="domain" description="AAA+ ATPase" evidence="13">
    <location>
        <begin position="146"/>
        <end position="364"/>
    </location>
</feature>
<dbReference type="Gene3D" id="1.10.1140.10">
    <property type="entry name" value="Bovine Mitochondrial F1-atpase, Atp Synthase Beta Chain, Chain D, domain 3"/>
    <property type="match status" value="1"/>
</dbReference>
<dbReference type="Pfam" id="PF00006">
    <property type="entry name" value="ATP-synt_ab"/>
    <property type="match status" value="1"/>
</dbReference>
<dbReference type="SUPFAM" id="SSF52540">
    <property type="entry name" value="P-loop containing nucleoside triphosphate hydrolases"/>
    <property type="match status" value="1"/>
</dbReference>
<dbReference type="InterPro" id="IPR036121">
    <property type="entry name" value="ATPase_F1/V1/A1_a/bsu_N_sf"/>
</dbReference>
<dbReference type="CDD" id="cd18110">
    <property type="entry name" value="ATP-synt_F1_beta_C"/>
    <property type="match status" value="1"/>
</dbReference>
<dbReference type="EMBL" id="CP046401">
    <property type="protein sequence ID" value="QGY44532.1"/>
    <property type="molecule type" value="Genomic_DNA"/>
</dbReference>
<dbReference type="InterPro" id="IPR003593">
    <property type="entry name" value="AAA+_ATPase"/>
</dbReference>
<dbReference type="Pfam" id="PF22919">
    <property type="entry name" value="ATP-synt_VA_C"/>
    <property type="match status" value="1"/>
</dbReference>
<keyword evidence="4 12" id="KW-0547">Nucleotide-binding</keyword>
<evidence type="ECO:0000256" key="10">
    <source>
        <dbReference type="ARBA" id="ARBA00023196"/>
    </source>
</evidence>
<dbReference type="FunFam" id="3.40.50.300:FF:000004">
    <property type="entry name" value="ATP synthase subunit beta"/>
    <property type="match status" value="1"/>
</dbReference>
<evidence type="ECO:0000256" key="7">
    <source>
        <dbReference type="ARBA" id="ARBA00022967"/>
    </source>
</evidence>